<name>A0AA40A2D4_9PEZI</name>
<keyword evidence="2" id="KW-0812">Transmembrane</keyword>
<evidence type="ECO:0000313" key="4">
    <source>
        <dbReference type="Proteomes" id="UP001172102"/>
    </source>
</evidence>
<evidence type="ECO:0000256" key="1">
    <source>
        <dbReference type="SAM" id="MobiDB-lite"/>
    </source>
</evidence>
<dbReference type="AlphaFoldDB" id="A0AA40A2D4"/>
<dbReference type="PANTHER" id="PTHR37451">
    <property type="entry name" value="MARVEL DOMAIN"/>
    <property type="match status" value="1"/>
</dbReference>
<keyword evidence="4" id="KW-1185">Reference proteome</keyword>
<dbReference type="Proteomes" id="UP001172102">
    <property type="component" value="Unassembled WGS sequence"/>
</dbReference>
<comment type="caution">
    <text evidence="3">The sequence shown here is derived from an EMBL/GenBank/DDBJ whole genome shotgun (WGS) entry which is preliminary data.</text>
</comment>
<evidence type="ECO:0008006" key="5">
    <source>
        <dbReference type="Google" id="ProtNLM"/>
    </source>
</evidence>
<feature type="transmembrane region" description="Helical" evidence="2">
    <location>
        <begin position="20"/>
        <end position="40"/>
    </location>
</feature>
<dbReference type="PANTHER" id="PTHR37451:SF4">
    <property type="entry name" value="MARVEL DOMAIN-CONTAINING PROTEIN"/>
    <property type="match status" value="1"/>
</dbReference>
<evidence type="ECO:0000256" key="2">
    <source>
        <dbReference type="SAM" id="Phobius"/>
    </source>
</evidence>
<sequence>MTWVVVAYALVTEKVPGARGAYNIWAVLSLDLLMAIFWLASMGANAANRAAFRYDVDVEYCYNDGSTISSNHCVVSKRDLEKRAAVAGSVGLACMSAVAGLSALVMFLFIATLVFHGHTFRLHHAAKKSLTPDNAIVEMKAQQTPMLAGQQAPVPTHAYTEYPQQTQPQAYPPQTQPQEYANPGYPQQPQAYPVQTQSQGYSQPAYPQQIPSPAPVSTPSPVHYELPQSGHNQPPSGPYQLSAEGTYRGAYPPQQQPYVPSPQGTPVQGQPYYPPAR</sequence>
<accession>A0AA40A2D4</accession>
<feature type="compositionally biased region" description="Polar residues" evidence="1">
    <location>
        <begin position="185"/>
        <end position="206"/>
    </location>
</feature>
<feature type="transmembrane region" description="Helical" evidence="2">
    <location>
        <begin position="86"/>
        <end position="115"/>
    </location>
</feature>
<evidence type="ECO:0000313" key="3">
    <source>
        <dbReference type="EMBL" id="KAK0707985.1"/>
    </source>
</evidence>
<proteinExistence type="predicted"/>
<keyword evidence="2" id="KW-1133">Transmembrane helix</keyword>
<feature type="compositionally biased region" description="Low complexity" evidence="1">
    <location>
        <begin position="251"/>
        <end position="262"/>
    </location>
</feature>
<dbReference type="EMBL" id="JAUKUA010000006">
    <property type="protein sequence ID" value="KAK0707985.1"/>
    <property type="molecule type" value="Genomic_DNA"/>
</dbReference>
<protein>
    <recommendedName>
        <fullName evidence="5">MARVEL domain-containing protein</fullName>
    </recommendedName>
</protein>
<organism evidence="3 4">
    <name type="scientific">Lasiosphaeris hirsuta</name>
    <dbReference type="NCBI Taxonomy" id="260670"/>
    <lineage>
        <taxon>Eukaryota</taxon>
        <taxon>Fungi</taxon>
        <taxon>Dikarya</taxon>
        <taxon>Ascomycota</taxon>
        <taxon>Pezizomycotina</taxon>
        <taxon>Sordariomycetes</taxon>
        <taxon>Sordariomycetidae</taxon>
        <taxon>Sordariales</taxon>
        <taxon>Lasiosphaeriaceae</taxon>
        <taxon>Lasiosphaeris</taxon>
    </lineage>
</organism>
<feature type="region of interest" description="Disordered" evidence="1">
    <location>
        <begin position="164"/>
        <end position="277"/>
    </location>
</feature>
<keyword evidence="2" id="KW-0472">Membrane</keyword>
<gene>
    <name evidence="3" type="ORF">B0H67DRAFT_325443</name>
</gene>
<reference evidence="3" key="1">
    <citation type="submission" date="2023-06" db="EMBL/GenBank/DDBJ databases">
        <title>Genome-scale phylogeny and comparative genomics of the fungal order Sordariales.</title>
        <authorList>
            <consortium name="Lawrence Berkeley National Laboratory"/>
            <person name="Hensen N."/>
            <person name="Bonometti L."/>
            <person name="Westerberg I."/>
            <person name="Brannstrom I.O."/>
            <person name="Guillou S."/>
            <person name="Cros-Aarteil S."/>
            <person name="Calhoun S."/>
            <person name="Haridas S."/>
            <person name="Kuo A."/>
            <person name="Mondo S."/>
            <person name="Pangilinan J."/>
            <person name="Riley R."/>
            <person name="Labutti K."/>
            <person name="Andreopoulos B."/>
            <person name="Lipzen A."/>
            <person name="Chen C."/>
            <person name="Yanf M."/>
            <person name="Daum C."/>
            <person name="Ng V."/>
            <person name="Clum A."/>
            <person name="Steindorff A."/>
            <person name="Ohm R."/>
            <person name="Martin F."/>
            <person name="Silar P."/>
            <person name="Natvig D."/>
            <person name="Lalanne C."/>
            <person name="Gautier V."/>
            <person name="Ament-Velasquez S.L."/>
            <person name="Kruys A."/>
            <person name="Hutchinson M.I."/>
            <person name="Powell A.J."/>
            <person name="Barry K."/>
            <person name="Miller A.N."/>
            <person name="Grigoriev I.V."/>
            <person name="Debuchy R."/>
            <person name="Gladieux P."/>
            <person name="Thoren M.H."/>
            <person name="Johannesson H."/>
        </authorList>
    </citation>
    <scope>NUCLEOTIDE SEQUENCE</scope>
    <source>
        <strain evidence="3">SMH4607-1</strain>
    </source>
</reference>